<feature type="compositionally biased region" description="Basic residues" evidence="3">
    <location>
        <begin position="879"/>
        <end position="905"/>
    </location>
</feature>
<feature type="domain" description="SURP motif" evidence="5">
    <location>
        <begin position="361"/>
        <end position="404"/>
    </location>
</feature>
<dbReference type="InterPro" id="IPR035979">
    <property type="entry name" value="RBD_domain_sf"/>
</dbReference>
<feature type="compositionally biased region" description="Basic residues" evidence="3">
    <location>
        <begin position="845"/>
        <end position="854"/>
    </location>
</feature>
<name>A0A6F9DW62_9ASCI</name>
<dbReference type="GO" id="GO:0006396">
    <property type="term" value="P:RNA processing"/>
    <property type="evidence" value="ECO:0007669"/>
    <property type="project" value="InterPro"/>
</dbReference>
<dbReference type="Pfam" id="PF08312">
    <property type="entry name" value="cwf21"/>
    <property type="match status" value="1"/>
</dbReference>
<dbReference type="Pfam" id="PF04818">
    <property type="entry name" value="CID"/>
    <property type="match status" value="1"/>
</dbReference>
<evidence type="ECO:0000313" key="7">
    <source>
        <dbReference type="EMBL" id="CAB3267411.1"/>
    </source>
</evidence>
<reference evidence="7" key="1">
    <citation type="submission" date="2020-04" db="EMBL/GenBank/DDBJ databases">
        <authorList>
            <person name="Neveu A P."/>
        </authorList>
    </citation>
    <scope>NUCLEOTIDE SEQUENCE</scope>
    <source>
        <tissue evidence="7">Whole embryo</tissue>
    </source>
</reference>
<evidence type="ECO:0000259" key="6">
    <source>
        <dbReference type="PROSITE" id="PS51391"/>
    </source>
</evidence>
<sequence>MKSISENKLKAFSIGKMNVNKKVLTKRDKEEIKKKEEDIQTEAVYKEFVASFEGSKSEVKTFVRGDIINPDAEMDRKKGKLYKPASRFEQTAPPKKPANLPSTPKLYKPDRPTLKKKDDKRKSNLELFKEELKVIQLEREQRHSVKKHRSALASAISLSPERRPSRPSRFEPVDDSIVDKLSRNPALLDDLVASSQESGDPMTTNLFLGNVNPIMDEQELCEVFGKYGPLASVKVMWPRTDEERSRERNCAFVAFMTRKDADRALRHLQGRMVRDYEMKMGWGKTVPIPPHPVYVPPALLERTMPPPPSGLPFNAQPLDPNKQPKGPGIPPDFIDQQDFENTLKNSLVRVVVPTERNLLGVIHRMIEFVVREGPMFEAMIMHREMNNPMFRFLFENKTPAHVYYRWRLYTILQGETPTKYRQNDFRIFKNGPLWRPPPLNPYSAGLDETDSEDEGVVAAKVAKSDSKNKSENPEDVDKNKGELREEDRDKLEDILRSLLPRQKAIGDAMEFCLDHADSAEEIVECISESLSILETPLTKKIARLYLISDILHNSSAKVANASFFRKHFQAHLEQVMLHLNASHQAISSRLRAEQFKQKVLGCFRAWDDWAVYPDKLLIHFQNAFFGLVPDKPQEKEEDIRSSVDDMDGFVLPAAPSGATLDSIDGDPLETIVQQDSDVDGAPLDGYTIDGMPLETKKSEPEQPRFVQSKWETVDPEDVEAQAMTTSKWDQLESQIDGQPLDDDHATTKNSDSVESKWDEAKRARLREIEVKVMKFQDELESGHRERKSGMSVGKQVEHYRQKLLEREMERDSRDKRGYSESDRRKEKKRTQTSSSDDSSSGSEKARKKKRKRHKDSTPSRRGGGLVAYDSDESNDSMRRRGTAKKSKPRGRSRSRSRERRHSHRRSPSDRRHSSRSPKRSKRSRSRSSDKKKKRKSRR</sequence>
<dbReference type="SMART" id="SM00582">
    <property type="entry name" value="RPR"/>
    <property type="match status" value="1"/>
</dbReference>
<feature type="compositionally biased region" description="Basic and acidic residues" evidence="3">
    <location>
        <begin position="462"/>
        <end position="485"/>
    </location>
</feature>
<feature type="region of interest" description="Disordered" evidence="3">
    <location>
        <begin position="774"/>
        <end position="938"/>
    </location>
</feature>
<dbReference type="SMART" id="SM00360">
    <property type="entry name" value="RRM"/>
    <property type="match status" value="1"/>
</dbReference>
<evidence type="ECO:0000256" key="3">
    <source>
        <dbReference type="SAM" id="MobiDB-lite"/>
    </source>
</evidence>
<feature type="domain" description="CID" evidence="6">
    <location>
        <begin position="483"/>
        <end position="628"/>
    </location>
</feature>
<dbReference type="Pfam" id="PF01805">
    <property type="entry name" value="Surp"/>
    <property type="match status" value="1"/>
</dbReference>
<feature type="region of interest" description="Disordered" evidence="3">
    <location>
        <begin position="725"/>
        <end position="760"/>
    </location>
</feature>
<feature type="compositionally biased region" description="Low complexity" evidence="3">
    <location>
        <begin position="833"/>
        <end position="842"/>
    </location>
</feature>
<feature type="compositionally biased region" description="Basic and acidic residues" evidence="3">
    <location>
        <begin position="741"/>
        <end position="760"/>
    </location>
</feature>
<dbReference type="SUPFAM" id="SSF48464">
    <property type="entry name" value="ENTH/VHS domain"/>
    <property type="match status" value="1"/>
</dbReference>
<dbReference type="InterPro" id="IPR006569">
    <property type="entry name" value="CID_dom"/>
</dbReference>
<dbReference type="InterPro" id="IPR035967">
    <property type="entry name" value="SWAP/Surp_sf"/>
</dbReference>
<dbReference type="SUPFAM" id="SSF54928">
    <property type="entry name" value="RNA-binding domain, RBD"/>
    <property type="match status" value="1"/>
</dbReference>
<evidence type="ECO:0000259" key="5">
    <source>
        <dbReference type="PROSITE" id="PS50128"/>
    </source>
</evidence>
<dbReference type="Gene3D" id="1.10.10.790">
    <property type="entry name" value="Surp module"/>
    <property type="match status" value="1"/>
</dbReference>
<evidence type="ECO:0000256" key="2">
    <source>
        <dbReference type="PROSITE-ProRule" id="PRU00176"/>
    </source>
</evidence>
<feature type="region of interest" description="Disordered" evidence="3">
    <location>
        <begin position="460"/>
        <end position="485"/>
    </location>
</feature>
<dbReference type="Pfam" id="PF00076">
    <property type="entry name" value="RRM_1"/>
    <property type="match status" value="1"/>
</dbReference>
<organism evidence="7">
    <name type="scientific">Phallusia mammillata</name>
    <dbReference type="NCBI Taxonomy" id="59560"/>
    <lineage>
        <taxon>Eukaryota</taxon>
        <taxon>Metazoa</taxon>
        <taxon>Chordata</taxon>
        <taxon>Tunicata</taxon>
        <taxon>Ascidiacea</taxon>
        <taxon>Phlebobranchia</taxon>
        <taxon>Ascidiidae</taxon>
        <taxon>Phallusia</taxon>
    </lineage>
</organism>
<dbReference type="Gene3D" id="3.30.70.330">
    <property type="match status" value="1"/>
</dbReference>
<dbReference type="InterPro" id="IPR012677">
    <property type="entry name" value="Nucleotide-bd_a/b_plait_sf"/>
</dbReference>
<feature type="compositionally biased region" description="Basic residues" evidence="3">
    <location>
        <begin position="912"/>
        <end position="938"/>
    </location>
</feature>
<evidence type="ECO:0000259" key="4">
    <source>
        <dbReference type="PROSITE" id="PS50102"/>
    </source>
</evidence>
<feature type="compositionally biased region" description="Basic and acidic residues" evidence="3">
    <location>
        <begin position="795"/>
        <end position="824"/>
    </location>
</feature>
<dbReference type="Gene3D" id="6.10.140.420">
    <property type="match status" value="1"/>
</dbReference>
<dbReference type="InterPro" id="IPR035009">
    <property type="entry name" value="SR140_RRM"/>
</dbReference>
<dbReference type="InterPro" id="IPR000504">
    <property type="entry name" value="RRM_dom"/>
</dbReference>
<feature type="region of interest" description="Disordered" evidence="3">
    <location>
        <begin position="145"/>
        <end position="172"/>
    </location>
</feature>
<keyword evidence="1 2" id="KW-0694">RNA-binding</keyword>
<feature type="region of interest" description="Disordered" evidence="3">
    <location>
        <begin position="306"/>
        <end position="332"/>
    </location>
</feature>
<dbReference type="PROSITE" id="PS51391">
    <property type="entry name" value="CID"/>
    <property type="match status" value="1"/>
</dbReference>
<dbReference type="GO" id="GO:0003723">
    <property type="term" value="F:RNA binding"/>
    <property type="evidence" value="ECO:0007669"/>
    <property type="project" value="UniProtKB-UniRule"/>
</dbReference>
<dbReference type="SMART" id="SM01115">
    <property type="entry name" value="cwf21"/>
    <property type="match status" value="1"/>
</dbReference>
<dbReference type="InterPro" id="IPR008942">
    <property type="entry name" value="ENTH_VHS"/>
</dbReference>
<dbReference type="PANTHER" id="PTHR23140:SF0">
    <property type="entry name" value="U2 SNRNP-ASSOCIATED SURP MOTIF-CONTAINING PROTEIN"/>
    <property type="match status" value="1"/>
</dbReference>
<feature type="region of interest" description="Disordered" evidence="3">
    <location>
        <begin position="689"/>
        <end position="712"/>
    </location>
</feature>
<dbReference type="InterPro" id="IPR047488">
    <property type="entry name" value="SR140_cwf21"/>
</dbReference>
<dbReference type="SMART" id="SM00648">
    <property type="entry name" value="SWAP"/>
    <property type="match status" value="1"/>
</dbReference>
<dbReference type="EMBL" id="LR791549">
    <property type="protein sequence ID" value="CAB3267411.1"/>
    <property type="molecule type" value="mRNA"/>
</dbReference>
<dbReference type="PANTHER" id="PTHR23140">
    <property type="entry name" value="RNA PROCESSING PROTEIN LD23810P"/>
    <property type="match status" value="1"/>
</dbReference>
<dbReference type="SUPFAM" id="SSF109905">
    <property type="entry name" value="Surp module (SWAP domain)"/>
    <property type="match status" value="1"/>
</dbReference>
<feature type="compositionally biased region" description="Polar residues" evidence="3">
    <location>
        <begin position="725"/>
        <end position="736"/>
    </location>
</feature>
<dbReference type="PROSITE" id="PS50128">
    <property type="entry name" value="SURP"/>
    <property type="match status" value="1"/>
</dbReference>
<feature type="compositionally biased region" description="Basic and acidic residues" evidence="3">
    <location>
        <begin position="107"/>
        <end position="122"/>
    </location>
</feature>
<dbReference type="InterPro" id="IPR013170">
    <property type="entry name" value="mRNA_splic_Cwf21_dom"/>
</dbReference>
<accession>A0A6F9DW62</accession>
<feature type="compositionally biased region" description="Basic and acidic residues" evidence="3">
    <location>
        <begin position="160"/>
        <end position="172"/>
    </location>
</feature>
<dbReference type="CDD" id="cd21370">
    <property type="entry name" value="cwf21_SR140"/>
    <property type="match status" value="1"/>
</dbReference>
<dbReference type="Gene3D" id="1.25.40.90">
    <property type="match status" value="1"/>
</dbReference>
<dbReference type="InterPro" id="IPR051485">
    <property type="entry name" value="SR-CTD_assoc_factor"/>
</dbReference>
<dbReference type="AlphaFoldDB" id="A0A6F9DW62"/>
<gene>
    <name evidence="7" type="primary">U2surp</name>
</gene>
<dbReference type="GO" id="GO:0005634">
    <property type="term" value="C:nucleus"/>
    <property type="evidence" value="ECO:0007669"/>
    <property type="project" value="TreeGrafter"/>
</dbReference>
<dbReference type="PROSITE" id="PS50102">
    <property type="entry name" value="RRM"/>
    <property type="match status" value="1"/>
</dbReference>
<feature type="domain" description="RRM" evidence="4">
    <location>
        <begin position="204"/>
        <end position="285"/>
    </location>
</feature>
<evidence type="ECO:0000256" key="1">
    <source>
        <dbReference type="ARBA" id="ARBA00022884"/>
    </source>
</evidence>
<feature type="compositionally biased region" description="Basic and acidic residues" evidence="3">
    <location>
        <begin position="774"/>
        <end position="783"/>
    </location>
</feature>
<dbReference type="CDD" id="cd12223">
    <property type="entry name" value="RRM_SR140"/>
    <property type="match status" value="1"/>
</dbReference>
<proteinExistence type="evidence at transcript level"/>
<feature type="region of interest" description="Disordered" evidence="3">
    <location>
        <begin position="73"/>
        <end position="122"/>
    </location>
</feature>
<dbReference type="InterPro" id="IPR000061">
    <property type="entry name" value="Surp"/>
</dbReference>
<protein>
    <submittedName>
        <fullName evidence="7">U2 snRNP-associated SURP motif-containing protein-like</fullName>
    </submittedName>
</protein>